<dbReference type="PANTHER" id="PTHR43004">
    <property type="entry name" value="TRK SYSTEM POTASSIUM UPTAKE PROTEIN"/>
    <property type="match status" value="1"/>
</dbReference>
<dbReference type="GO" id="GO:0071949">
    <property type="term" value="F:FAD binding"/>
    <property type="evidence" value="ECO:0007669"/>
    <property type="project" value="InterPro"/>
</dbReference>
<keyword evidence="5" id="KW-0503">Monooxygenase</keyword>
<evidence type="ECO:0000256" key="2">
    <source>
        <dbReference type="ARBA" id="ARBA00022630"/>
    </source>
</evidence>
<gene>
    <name evidence="5" type="ORF">AN218_06370</name>
</gene>
<name>A0A1E7L9Q3_9ACTN</name>
<dbReference type="InterPro" id="IPR036188">
    <property type="entry name" value="FAD/NAD-bd_sf"/>
</dbReference>
<dbReference type="PATRIC" id="fig|518642.10.peg.6835"/>
<keyword evidence="6" id="KW-1185">Reference proteome</keyword>
<dbReference type="EMBL" id="LJGW01000111">
    <property type="protein sequence ID" value="OEV12831.1"/>
    <property type="molecule type" value="Genomic_DNA"/>
</dbReference>
<dbReference type="InterPro" id="IPR002938">
    <property type="entry name" value="FAD-bd"/>
</dbReference>
<dbReference type="Gene3D" id="3.40.30.120">
    <property type="match status" value="1"/>
</dbReference>
<comment type="cofactor">
    <cofactor evidence="1">
        <name>FAD</name>
        <dbReference type="ChEBI" id="CHEBI:57692"/>
    </cofactor>
</comment>
<proteinExistence type="predicted"/>
<keyword evidence="5" id="KW-0560">Oxidoreductase</keyword>
<evidence type="ECO:0000313" key="6">
    <source>
        <dbReference type="Proteomes" id="UP000176005"/>
    </source>
</evidence>
<dbReference type="PANTHER" id="PTHR43004:SF19">
    <property type="entry name" value="BINDING MONOOXYGENASE, PUTATIVE (JCVI)-RELATED"/>
    <property type="match status" value="1"/>
</dbReference>
<dbReference type="Gene3D" id="3.50.50.60">
    <property type="entry name" value="FAD/NAD(P)-binding domain"/>
    <property type="match status" value="1"/>
</dbReference>
<reference evidence="5 6" key="1">
    <citation type="journal article" date="2016" name="Front. Microbiol.">
        <title>Comparative Genomics Analysis of Streptomyces Species Reveals Their Adaptation to the Marine Environment and Their Diversity at the Genomic Level.</title>
        <authorList>
            <person name="Tian X."/>
            <person name="Zhang Z."/>
            <person name="Yang T."/>
            <person name="Chen M."/>
            <person name="Li J."/>
            <person name="Chen F."/>
            <person name="Yang J."/>
            <person name="Li W."/>
            <person name="Zhang B."/>
            <person name="Zhang Z."/>
            <person name="Wu J."/>
            <person name="Zhang C."/>
            <person name="Long L."/>
            <person name="Xiao J."/>
        </authorList>
    </citation>
    <scope>NUCLEOTIDE SEQUENCE [LARGE SCALE GENOMIC DNA]</scope>
    <source>
        <strain evidence="5 6">SCSIO 10429</strain>
    </source>
</reference>
<dbReference type="PRINTS" id="PR00420">
    <property type="entry name" value="RNGMNOXGNASE"/>
</dbReference>
<dbReference type="Gene3D" id="3.30.9.10">
    <property type="entry name" value="D-Amino Acid Oxidase, subunit A, domain 2"/>
    <property type="match status" value="1"/>
</dbReference>
<dbReference type="SUPFAM" id="SSF51905">
    <property type="entry name" value="FAD/NAD(P)-binding domain"/>
    <property type="match status" value="1"/>
</dbReference>
<dbReference type="AlphaFoldDB" id="A0A1E7L9Q3"/>
<dbReference type="InterPro" id="IPR050641">
    <property type="entry name" value="RIFMO-like"/>
</dbReference>
<dbReference type="Pfam" id="PF21274">
    <property type="entry name" value="Rng_hyd_C"/>
    <property type="match status" value="1"/>
</dbReference>
<dbReference type="RefSeq" id="WP_244900313.1">
    <property type="nucleotide sequence ID" value="NZ_LJGW01000111.1"/>
</dbReference>
<organism evidence="5 6">
    <name type="scientific">Streptomyces nanshensis</name>
    <dbReference type="NCBI Taxonomy" id="518642"/>
    <lineage>
        <taxon>Bacteria</taxon>
        <taxon>Bacillati</taxon>
        <taxon>Actinomycetota</taxon>
        <taxon>Actinomycetes</taxon>
        <taxon>Kitasatosporales</taxon>
        <taxon>Streptomycetaceae</taxon>
        <taxon>Streptomyces</taxon>
    </lineage>
</organism>
<dbReference type="Pfam" id="PF01494">
    <property type="entry name" value="FAD_binding_3"/>
    <property type="match status" value="1"/>
</dbReference>
<keyword evidence="3" id="KW-0274">FAD</keyword>
<accession>A0A1E7L9Q3</accession>
<evidence type="ECO:0000259" key="4">
    <source>
        <dbReference type="Pfam" id="PF01494"/>
    </source>
</evidence>
<dbReference type="GO" id="GO:0016709">
    <property type="term" value="F:oxidoreductase activity, acting on paired donors, with incorporation or reduction of molecular oxygen, NAD(P)H as one donor, and incorporation of one atom of oxygen"/>
    <property type="evidence" value="ECO:0007669"/>
    <property type="project" value="UniProtKB-ARBA"/>
</dbReference>
<evidence type="ECO:0000313" key="5">
    <source>
        <dbReference type="EMBL" id="OEV12831.1"/>
    </source>
</evidence>
<evidence type="ECO:0000256" key="1">
    <source>
        <dbReference type="ARBA" id="ARBA00001974"/>
    </source>
</evidence>
<dbReference type="Proteomes" id="UP000176005">
    <property type="component" value="Unassembled WGS sequence"/>
</dbReference>
<sequence>MVSETDSVEQYEVVVVGAGPVGLSTALFLADRGVRVLVLDKRDPLSSPPRAGTSVRTLELFRTVGLGADLEEACWDGPAPLQSVIKDSAIGAVRHRAAPPEQYAERLASCSPIGIRRTMTQDALQRLALEQLRLRGGHVRFGVQFEDADAGADVVRSRLSEAGTGRERRVVSRYLIGADGAHSRVRSLSGIGMPDREVAARLHTAFFRADLRGLLPESATHSCFIRNEHIYCTLFAKTAAGDRWSSHIMDYPGKPTELEPLAPEQTLRFLHAAIGDGTVPIDLIECNPWEAALGIASSFRRGRIFLAGDAAHVQSSAGGLGMNTGIQDGHNLAWKLAAVLHGGAGEALLDTYEPERRAAAEASLALSYGMHRGYQTQQDTNELYARLADDYLRGMLLYRYESGAVLGGDDPLPGVLDDHAVPGCRLPHRWLDDGDRRRSTLDLVGPDWTLLVGPSGSGWFASGVESDELRVRLCRPATAGDDAAAFAELAGTEPDGALLVRPDGFVAWRSARRPADPGGTVRSVLRALRGHI</sequence>
<protein>
    <submittedName>
        <fullName evidence="5">FAD-binding monooxygenase</fullName>
    </submittedName>
</protein>
<feature type="domain" description="FAD-binding" evidence="4">
    <location>
        <begin position="11"/>
        <end position="364"/>
    </location>
</feature>
<keyword evidence="2" id="KW-0285">Flavoprotein</keyword>
<evidence type="ECO:0000256" key="3">
    <source>
        <dbReference type="ARBA" id="ARBA00022827"/>
    </source>
</evidence>
<comment type="caution">
    <text evidence="5">The sequence shown here is derived from an EMBL/GenBank/DDBJ whole genome shotgun (WGS) entry which is preliminary data.</text>
</comment>